<dbReference type="GO" id="GO:0042803">
    <property type="term" value="F:protein homodimerization activity"/>
    <property type="evidence" value="ECO:0007669"/>
    <property type="project" value="InterPro"/>
</dbReference>
<dbReference type="HAMAP" id="MF_01151">
    <property type="entry name" value="GrpE"/>
    <property type="match status" value="1"/>
</dbReference>
<dbReference type="PANTHER" id="PTHR21237">
    <property type="entry name" value="GRPE PROTEIN"/>
    <property type="match status" value="1"/>
</dbReference>
<dbReference type="OrthoDB" id="9812586at2"/>
<dbReference type="GO" id="GO:0000774">
    <property type="term" value="F:adenyl-nucleotide exchange factor activity"/>
    <property type="evidence" value="ECO:0007669"/>
    <property type="project" value="InterPro"/>
</dbReference>
<reference evidence="7 8" key="1">
    <citation type="submission" date="2017-02" db="EMBL/GenBank/DDBJ databases">
        <authorList>
            <person name="Peterson S.W."/>
        </authorList>
    </citation>
    <scope>NUCLEOTIDE SEQUENCE [LARGE SCALE GENOMIC DNA]</scope>
    <source>
        <strain evidence="7 8">ATCC BAA-908</strain>
    </source>
</reference>
<feature type="region of interest" description="Disordered" evidence="6">
    <location>
        <begin position="1"/>
        <end position="51"/>
    </location>
</feature>
<keyword evidence="2 3" id="KW-0143">Chaperone</keyword>
<dbReference type="GeneID" id="78315757"/>
<dbReference type="STRING" id="261392.SAMN02745149_00437"/>
<evidence type="ECO:0000256" key="6">
    <source>
        <dbReference type="SAM" id="MobiDB-lite"/>
    </source>
</evidence>
<dbReference type="EMBL" id="FUWG01000003">
    <property type="protein sequence ID" value="SJZ30309.1"/>
    <property type="molecule type" value="Genomic_DNA"/>
</dbReference>
<dbReference type="GO" id="GO:0051082">
    <property type="term" value="F:unfolded protein binding"/>
    <property type="evidence" value="ECO:0007669"/>
    <property type="project" value="TreeGrafter"/>
</dbReference>
<comment type="function">
    <text evidence="3 4">Participates actively in the response to hyperosmotic and heat shock by preventing the aggregation of stress-denatured proteins, in association with DnaK and GrpE. It is the nucleotide exchange factor for DnaK and may function as a thermosensor. Unfolded proteins bind initially to DnaJ; upon interaction with the DnaJ-bound protein, DnaK hydrolyzes its bound ATP, resulting in the formation of a stable complex. GrpE releases ADP from DnaK; ATP binding to DnaK triggers the release of the substrate protein, thus completing the reaction cycle. Several rounds of ATP-dependent interactions between DnaJ, DnaK and GrpE are required for fully efficient folding.</text>
</comment>
<evidence type="ECO:0000256" key="1">
    <source>
        <dbReference type="ARBA" id="ARBA00009054"/>
    </source>
</evidence>
<dbReference type="PROSITE" id="PS01071">
    <property type="entry name" value="GRPE"/>
    <property type="match status" value="1"/>
</dbReference>
<keyword evidence="8" id="KW-1185">Reference proteome</keyword>
<dbReference type="PRINTS" id="PR00773">
    <property type="entry name" value="GRPEPROTEIN"/>
</dbReference>
<dbReference type="RefSeq" id="WP_078932364.1">
    <property type="nucleotide sequence ID" value="NZ_FUWG01000003.1"/>
</dbReference>
<dbReference type="Gene3D" id="2.30.22.10">
    <property type="entry name" value="Head domain of nucleotide exchange factor GrpE"/>
    <property type="match status" value="1"/>
</dbReference>
<dbReference type="CDD" id="cd00446">
    <property type="entry name" value="GrpE"/>
    <property type="match status" value="1"/>
</dbReference>
<dbReference type="InterPro" id="IPR009012">
    <property type="entry name" value="GrpE_head"/>
</dbReference>
<dbReference type="SUPFAM" id="SSF58014">
    <property type="entry name" value="Coiled-coil domain of nucleotide exchange factor GrpE"/>
    <property type="match status" value="1"/>
</dbReference>
<dbReference type="Pfam" id="PF01025">
    <property type="entry name" value="GrpE"/>
    <property type="match status" value="1"/>
</dbReference>
<dbReference type="GO" id="GO:0006457">
    <property type="term" value="P:protein folding"/>
    <property type="evidence" value="ECO:0007669"/>
    <property type="project" value="InterPro"/>
</dbReference>
<organism evidence="7 8">
    <name type="scientific">Treponema porcinum</name>
    <dbReference type="NCBI Taxonomy" id="261392"/>
    <lineage>
        <taxon>Bacteria</taxon>
        <taxon>Pseudomonadati</taxon>
        <taxon>Spirochaetota</taxon>
        <taxon>Spirochaetia</taxon>
        <taxon>Spirochaetales</taxon>
        <taxon>Treponemataceae</taxon>
        <taxon>Treponema</taxon>
    </lineage>
</organism>
<dbReference type="GO" id="GO:0005737">
    <property type="term" value="C:cytoplasm"/>
    <property type="evidence" value="ECO:0007669"/>
    <property type="project" value="UniProtKB-SubCell"/>
</dbReference>
<evidence type="ECO:0000256" key="4">
    <source>
        <dbReference type="RuleBase" id="RU000639"/>
    </source>
</evidence>
<dbReference type="InterPro" id="IPR000740">
    <property type="entry name" value="GrpE"/>
</dbReference>
<accession>A0A1T4JJI7</accession>
<keyword evidence="3 4" id="KW-0346">Stress response</keyword>
<sequence>MSEENQNAEAAENQTEETVDSTETKESTDSTGSAENNENQEQQKEPTDAEKIAALEKENAELKDQLLRRAADFDNYRKRMLKEKQDTFDYANANLLGDLLESLDNFDRTVEASKNATDAKSIADGIKMINKNLVKMLEDKYNLVSYGKPGDAFNPDEHEALRSEEGKVKEPEIKEVYLKGYKLKEKIIRHAKVLVTMPVSE</sequence>
<comment type="similarity">
    <text evidence="1 3 5">Belongs to the GrpE family.</text>
</comment>
<keyword evidence="3" id="KW-0963">Cytoplasm</keyword>
<evidence type="ECO:0000256" key="2">
    <source>
        <dbReference type="ARBA" id="ARBA00023186"/>
    </source>
</evidence>
<feature type="compositionally biased region" description="Low complexity" evidence="6">
    <location>
        <begin position="1"/>
        <end position="13"/>
    </location>
</feature>
<dbReference type="GO" id="GO:0051087">
    <property type="term" value="F:protein-folding chaperone binding"/>
    <property type="evidence" value="ECO:0007669"/>
    <property type="project" value="InterPro"/>
</dbReference>
<evidence type="ECO:0000256" key="3">
    <source>
        <dbReference type="HAMAP-Rule" id="MF_01151"/>
    </source>
</evidence>
<comment type="subcellular location">
    <subcellularLocation>
        <location evidence="3">Cytoplasm</location>
    </subcellularLocation>
</comment>
<comment type="subunit">
    <text evidence="3">Homodimer.</text>
</comment>
<name>A0A1T4JJI7_TREPO</name>
<dbReference type="PANTHER" id="PTHR21237:SF23">
    <property type="entry name" value="GRPE PROTEIN HOMOLOG, MITOCHONDRIAL"/>
    <property type="match status" value="1"/>
</dbReference>
<dbReference type="AlphaFoldDB" id="A0A1T4JJI7"/>
<dbReference type="SUPFAM" id="SSF51064">
    <property type="entry name" value="Head domain of nucleotide exchange factor GrpE"/>
    <property type="match status" value="1"/>
</dbReference>
<proteinExistence type="inferred from homology"/>
<feature type="compositionally biased region" description="Basic and acidic residues" evidence="6">
    <location>
        <begin position="41"/>
        <end position="51"/>
    </location>
</feature>
<evidence type="ECO:0000256" key="5">
    <source>
        <dbReference type="RuleBase" id="RU004478"/>
    </source>
</evidence>
<protein>
    <recommendedName>
        <fullName evidence="3 4">Protein GrpE</fullName>
    </recommendedName>
    <alternativeName>
        <fullName evidence="3">HSP-70 cofactor</fullName>
    </alternativeName>
</protein>
<evidence type="ECO:0000313" key="7">
    <source>
        <dbReference type="EMBL" id="SJZ30309.1"/>
    </source>
</evidence>
<evidence type="ECO:0000313" key="8">
    <source>
        <dbReference type="Proteomes" id="UP000190423"/>
    </source>
</evidence>
<dbReference type="Gene3D" id="3.90.20.20">
    <property type="match status" value="1"/>
</dbReference>
<dbReference type="InterPro" id="IPR013805">
    <property type="entry name" value="GrpE_CC"/>
</dbReference>
<feature type="compositionally biased region" description="Low complexity" evidence="6">
    <location>
        <begin position="29"/>
        <end position="40"/>
    </location>
</feature>
<gene>
    <name evidence="3" type="primary">grpE</name>
    <name evidence="7" type="ORF">SAMN02745149_00437</name>
</gene>
<dbReference type="Proteomes" id="UP000190423">
    <property type="component" value="Unassembled WGS sequence"/>
</dbReference>